<sequence>MKLSNLLAFGMKACLTGLLIHLLLVKANMTGERDFHNLVCHQLLMPFPVTEGETVDFVKVITLLGLSFNSFYFTISFLADLAEGAKEVFRFHARNQLVFFNKLWRTSTIFYLKEWLLFIVLVLGVLMIYYGAPHHIEQLCCLMVSWLTIDICLLYVMIRYASSAVVAMILFASLILIRYFLFDVWWCLLLIVLVHMLYDNYYKES</sequence>
<keyword evidence="1" id="KW-0812">Transmembrane</keyword>
<protein>
    <submittedName>
        <fullName evidence="2">Uncharacterized protein</fullName>
    </submittedName>
</protein>
<keyword evidence="1" id="KW-0472">Membrane</keyword>
<evidence type="ECO:0000256" key="1">
    <source>
        <dbReference type="SAM" id="Phobius"/>
    </source>
</evidence>
<organism evidence="2 3">
    <name type="scientific">Streptococcus equi subsp. ruminatorum</name>
    <dbReference type="NCBI Taxonomy" id="254358"/>
    <lineage>
        <taxon>Bacteria</taxon>
        <taxon>Bacillati</taxon>
        <taxon>Bacillota</taxon>
        <taxon>Bacilli</taxon>
        <taxon>Lactobacillales</taxon>
        <taxon>Streptococcaceae</taxon>
        <taxon>Streptococcus</taxon>
    </lineage>
</organism>
<evidence type="ECO:0000313" key="2">
    <source>
        <dbReference type="EMBL" id="NGL84211.1"/>
    </source>
</evidence>
<dbReference type="RefSeq" id="WP_164336115.1">
    <property type="nucleotide sequence ID" value="NZ_JAAKFZ010000011.1"/>
</dbReference>
<dbReference type="Proteomes" id="UP000479499">
    <property type="component" value="Unassembled WGS sequence"/>
</dbReference>
<gene>
    <name evidence="2" type="ORF">G5B50_05420</name>
</gene>
<dbReference type="AlphaFoldDB" id="A0A6M1KYN4"/>
<proteinExistence type="predicted"/>
<evidence type="ECO:0000313" key="3">
    <source>
        <dbReference type="Proteomes" id="UP000479499"/>
    </source>
</evidence>
<keyword evidence="1" id="KW-1133">Transmembrane helix</keyword>
<comment type="caution">
    <text evidence="2">The sequence shown here is derived from an EMBL/GenBank/DDBJ whole genome shotgun (WGS) entry which is preliminary data.</text>
</comment>
<feature type="transmembrane region" description="Helical" evidence="1">
    <location>
        <begin position="165"/>
        <end position="198"/>
    </location>
</feature>
<reference evidence="2 3" key="1">
    <citation type="submission" date="2020-02" db="EMBL/GenBank/DDBJ databases">
        <title>M-like protein SrM is not crucial to the virulence of a novel isolate of Streptococcus equi subsp. ruminatorum from Macaca mulatta.</title>
        <authorList>
            <person name="Guo G."/>
            <person name="Cheng L."/>
            <person name="Zhang W."/>
        </authorList>
    </citation>
    <scope>NUCLEOTIDE SEQUENCE [LARGE SCALE GENOMIC DNA]</scope>
    <source>
        <strain evidence="2 3">FJ1804</strain>
    </source>
</reference>
<feature type="transmembrane region" description="Helical" evidence="1">
    <location>
        <begin position="6"/>
        <end position="25"/>
    </location>
</feature>
<accession>A0A6M1KYN4</accession>
<name>A0A6M1KYN4_9STRE</name>
<feature type="transmembrane region" description="Helical" evidence="1">
    <location>
        <begin position="136"/>
        <end position="158"/>
    </location>
</feature>
<feature type="transmembrane region" description="Helical" evidence="1">
    <location>
        <begin position="110"/>
        <end position="130"/>
    </location>
</feature>
<dbReference type="EMBL" id="JAAKFZ010000011">
    <property type="protein sequence ID" value="NGL84211.1"/>
    <property type="molecule type" value="Genomic_DNA"/>
</dbReference>